<keyword evidence="3" id="KW-0547">Nucleotide-binding</keyword>
<evidence type="ECO:0000259" key="5">
    <source>
        <dbReference type="PROSITE" id="PS50893"/>
    </source>
</evidence>
<feature type="domain" description="ABC transporter" evidence="5">
    <location>
        <begin position="6"/>
        <end position="250"/>
    </location>
</feature>
<dbReference type="AlphaFoldDB" id="V6DK56"/>
<dbReference type="SMART" id="SM00382">
    <property type="entry name" value="AAA"/>
    <property type="match status" value="1"/>
</dbReference>
<dbReference type="SUPFAM" id="SSF52540">
    <property type="entry name" value="P-loop containing nucleoside triphosphate hydrolases"/>
    <property type="match status" value="1"/>
</dbReference>
<gene>
    <name evidence="6" type="primary">ybhF_1</name>
    <name evidence="6" type="ORF">BABL1_gene_45</name>
</gene>
<reference evidence="6 7" key="1">
    <citation type="journal article" date="2015" name="Biol. Direct">
        <title>Babela massiliensis, a representative of a widespread bacterial phylum with unusual adaptations to parasitism in amoebae.</title>
        <authorList>
            <person name="Pagnier I."/>
            <person name="Yutin N."/>
            <person name="Croce O."/>
            <person name="Makarova K.S."/>
            <person name="Wolf Y.I."/>
            <person name="Benamar S."/>
            <person name="Raoult D."/>
            <person name="Koonin E.V."/>
            <person name="La Scola B."/>
        </authorList>
    </citation>
    <scope>NUCLEOTIDE SEQUENCE [LARGE SCALE GENOMIC DNA]</scope>
    <source>
        <strain evidence="7">BABL1</strain>
    </source>
</reference>
<dbReference type="Pfam" id="PF00005">
    <property type="entry name" value="ABC_tran"/>
    <property type="match status" value="1"/>
</dbReference>
<evidence type="ECO:0000256" key="4">
    <source>
        <dbReference type="ARBA" id="ARBA00022840"/>
    </source>
</evidence>
<evidence type="ECO:0000256" key="2">
    <source>
        <dbReference type="ARBA" id="ARBA00022448"/>
    </source>
</evidence>
<keyword evidence="4" id="KW-0067">ATP-binding</keyword>
<dbReference type="GO" id="GO:0005524">
    <property type="term" value="F:ATP binding"/>
    <property type="evidence" value="ECO:0007669"/>
    <property type="project" value="UniProtKB-KW"/>
</dbReference>
<keyword evidence="7" id="KW-1185">Reference proteome</keyword>
<sequence>MISTVLSVQNLTKKFSQKKYFWQFYKNNQYKTIVDNISFDLKEGEIIGLIGPNGAGKTTVIQMLLSILTPTSGNIKYFSKEFTKSRSKILKYISFASNYINLPHKLTIEESMNIYLKLYDANTEMKTQKLDEYLKIFNLFNYKEKKIGILSSGQILKLMIIKAFITDPKIVLLDEPTAALDPDSAQLVRNFILQKQSQENISIILTSHNMEEISQMCQRVLVLKKGKIIANESPENLINAQDLNVSLIKDNIENTKKIEEIALKNNFDYQIKNQQIMLKVKKSKLNQVINDLERFNITYCDLNINKPSLNDYFLSL</sequence>
<organism evidence="6 7">
    <name type="scientific">Candidatus Babela massiliensis</name>
    <dbReference type="NCBI Taxonomy" id="673862"/>
    <lineage>
        <taxon>Bacteria</taxon>
        <taxon>Candidatus Babelota</taxon>
        <taxon>Candidatus Babeliae</taxon>
        <taxon>Candidatus Babeliales</taxon>
        <taxon>Candidatus Babeliaceae</taxon>
        <taxon>Candidatus Babela</taxon>
    </lineage>
</organism>
<evidence type="ECO:0000256" key="3">
    <source>
        <dbReference type="ARBA" id="ARBA00022741"/>
    </source>
</evidence>
<keyword evidence="2" id="KW-0813">Transport</keyword>
<dbReference type="RefSeq" id="WP_023792779.1">
    <property type="nucleotide sequence ID" value="NC_023003.1"/>
</dbReference>
<dbReference type="PROSITE" id="PS50893">
    <property type="entry name" value="ABC_TRANSPORTER_2"/>
    <property type="match status" value="1"/>
</dbReference>
<dbReference type="InterPro" id="IPR027417">
    <property type="entry name" value="P-loop_NTPase"/>
</dbReference>
<dbReference type="Proteomes" id="UP000018769">
    <property type="component" value="Chromosome I"/>
</dbReference>
<comment type="similarity">
    <text evidence="1">Belongs to the ABC transporter superfamily.</text>
</comment>
<dbReference type="KEGG" id="dpb:BABL1_gene_45"/>
<evidence type="ECO:0000313" key="7">
    <source>
        <dbReference type="Proteomes" id="UP000018769"/>
    </source>
</evidence>
<accession>V6DK56</accession>
<protein>
    <submittedName>
        <fullName evidence="6">ABC-type multidrug transport system ATPase component</fullName>
    </submittedName>
</protein>
<name>V6DK56_9BACT</name>
<evidence type="ECO:0000256" key="1">
    <source>
        <dbReference type="ARBA" id="ARBA00005417"/>
    </source>
</evidence>
<dbReference type="OrthoDB" id="9804819at2"/>
<dbReference type="eggNOG" id="COG1131">
    <property type="taxonomic scope" value="Bacteria"/>
</dbReference>
<dbReference type="InterPro" id="IPR003593">
    <property type="entry name" value="AAA+_ATPase"/>
</dbReference>
<dbReference type="Gene3D" id="3.40.50.300">
    <property type="entry name" value="P-loop containing nucleotide triphosphate hydrolases"/>
    <property type="match status" value="1"/>
</dbReference>
<dbReference type="InterPro" id="IPR050763">
    <property type="entry name" value="ABC_transporter_ATP-binding"/>
</dbReference>
<dbReference type="STRING" id="673862.BABL1_gene_45"/>
<dbReference type="EMBL" id="HG793133">
    <property type="protein sequence ID" value="CDK30911.1"/>
    <property type="molecule type" value="Genomic_DNA"/>
</dbReference>
<evidence type="ECO:0000313" key="6">
    <source>
        <dbReference type="EMBL" id="CDK30911.1"/>
    </source>
</evidence>
<dbReference type="GO" id="GO:0016887">
    <property type="term" value="F:ATP hydrolysis activity"/>
    <property type="evidence" value="ECO:0007669"/>
    <property type="project" value="InterPro"/>
</dbReference>
<dbReference type="PANTHER" id="PTHR42711:SF5">
    <property type="entry name" value="ABC TRANSPORTER ATP-BINDING PROTEIN NATA"/>
    <property type="match status" value="1"/>
</dbReference>
<dbReference type="InterPro" id="IPR003439">
    <property type="entry name" value="ABC_transporter-like_ATP-bd"/>
</dbReference>
<proteinExistence type="inferred from homology"/>
<dbReference type="HOGENOM" id="CLU_000604_1_2_7"/>
<dbReference type="PANTHER" id="PTHR42711">
    <property type="entry name" value="ABC TRANSPORTER ATP-BINDING PROTEIN"/>
    <property type="match status" value="1"/>
</dbReference>